<dbReference type="FunFam" id="3.60.20.10:FF:000003">
    <property type="entry name" value="Proteasome subunit beta type-3"/>
    <property type="match status" value="1"/>
</dbReference>
<evidence type="ECO:0000256" key="2">
    <source>
        <dbReference type="ARBA" id="ARBA00022942"/>
    </source>
</evidence>
<dbReference type="InterPro" id="IPR023333">
    <property type="entry name" value="Proteasome_suB-type"/>
</dbReference>
<dbReference type="InterPro" id="IPR029055">
    <property type="entry name" value="Ntn_hydrolases_N"/>
</dbReference>
<evidence type="ECO:0000256" key="3">
    <source>
        <dbReference type="ARBA" id="ARBA00023242"/>
    </source>
</evidence>
<dbReference type="Gene3D" id="3.60.20.10">
    <property type="entry name" value="Glutamine Phosphoribosylpyrophosphate, subunit 1, domain 1"/>
    <property type="match status" value="1"/>
</dbReference>
<organism evidence="5 6">
    <name type="scientific">Mycoemilia scoparia</name>
    <dbReference type="NCBI Taxonomy" id="417184"/>
    <lineage>
        <taxon>Eukaryota</taxon>
        <taxon>Fungi</taxon>
        <taxon>Fungi incertae sedis</taxon>
        <taxon>Zoopagomycota</taxon>
        <taxon>Kickxellomycotina</taxon>
        <taxon>Kickxellomycetes</taxon>
        <taxon>Kickxellales</taxon>
        <taxon>Kickxellaceae</taxon>
        <taxon>Mycoemilia</taxon>
    </lineage>
</organism>
<dbReference type="Pfam" id="PF00227">
    <property type="entry name" value="Proteasome"/>
    <property type="match status" value="1"/>
</dbReference>
<dbReference type="GO" id="GO:0019774">
    <property type="term" value="C:proteasome core complex, beta-subunit complex"/>
    <property type="evidence" value="ECO:0007669"/>
    <property type="project" value="InterPro"/>
</dbReference>
<dbReference type="GO" id="GO:0016787">
    <property type="term" value="F:hydrolase activity"/>
    <property type="evidence" value="ECO:0007669"/>
    <property type="project" value="UniProtKB-KW"/>
</dbReference>
<gene>
    <name evidence="5" type="primary">PUP3</name>
    <name evidence="5" type="ORF">H4219_000527</name>
</gene>
<dbReference type="GO" id="GO:0005634">
    <property type="term" value="C:nucleus"/>
    <property type="evidence" value="ECO:0007669"/>
    <property type="project" value="UniProtKB-SubCell"/>
</dbReference>
<dbReference type="AlphaFoldDB" id="A0A9W8DXC9"/>
<keyword evidence="5" id="KW-0378">Hydrolase</keyword>
<keyword evidence="2 4" id="KW-0647">Proteasome</keyword>
<keyword evidence="3 4" id="KW-0539">Nucleus</keyword>
<evidence type="ECO:0000256" key="4">
    <source>
        <dbReference type="RuleBase" id="RU004203"/>
    </source>
</evidence>
<sequence>MSITQYNGSAIVAMTGKNCVVIGCDKRLGQQALTVDMNFEKVFRVKDKLYVGLPGLATDVQTLHDRIRYRVNMYDLEEERAIQPDNLAHMISNMLYQKRFGPYFCEPIIAGLTEKDEPYIMGMDLIGCLSSAPDFIVGGTASDNLYGMCEALWEPDLGPDDLFRSASQALLNAVDRDAMSGWGAVVHVITPEKTETYHLQGRQD</sequence>
<dbReference type="PROSITE" id="PS00854">
    <property type="entry name" value="PROTEASOME_BETA_1"/>
    <property type="match status" value="1"/>
</dbReference>
<protein>
    <recommendedName>
        <fullName evidence="4">Proteasome subunit beta</fullName>
    </recommendedName>
</protein>
<dbReference type="GO" id="GO:0005737">
    <property type="term" value="C:cytoplasm"/>
    <property type="evidence" value="ECO:0007669"/>
    <property type="project" value="UniProtKB-SubCell"/>
</dbReference>
<keyword evidence="6" id="KW-1185">Reference proteome</keyword>
<dbReference type="OrthoDB" id="204949at2759"/>
<evidence type="ECO:0000313" key="5">
    <source>
        <dbReference type="EMBL" id="KAJ1921793.1"/>
    </source>
</evidence>
<comment type="caution">
    <text evidence="5">The sequence shown here is derived from an EMBL/GenBank/DDBJ whole genome shotgun (WGS) entry which is preliminary data.</text>
</comment>
<evidence type="ECO:0000256" key="1">
    <source>
        <dbReference type="ARBA" id="ARBA00022490"/>
    </source>
</evidence>
<comment type="function">
    <text evidence="4">Component of the proteasome, a multicatalytic proteinase complex which is characterized by its ability to cleave peptides with Arg, Phe, Tyr, Leu, and Glu adjacent to the leaving group at neutral or slightly basic pH. The proteasome has an ATP-dependent proteolytic activity.</text>
</comment>
<comment type="subcellular location">
    <subcellularLocation>
        <location evidence="4">Cytoplasm</location>
    </subcellularLocation>
    <subcellularLocation>
        <location evidence="4">Nucleus</location>
    </subcellularLocation>
</comment>
<dbReference type="SUPFAM" id="SSF56235">
    <property type="entry name" value="N-terminal nucleophile aminohydrolases (Ntn hydrolases)"/>
    <property type="match status" value="1"/>
</dbReference>
<dbReference type="EMBL" id="JANBPU010000003">
    <property type="protein sequence ID" value="KAJ1921793.1"/>
    <property type="molecule type" value="Genomic_DNA"/>
</dbReference>
<dbReference type="CDD" id="cd03759">
    <property type="entry name" value="proteasome_beta_type_3"/>
    <property type="match status" value="1"/>
</dbReference>
<reference evidence="5" key="1">
    <citation type="submission" date="2022-07" db="EMBL/GenBank/DDBJ databases">
        <title>Phylogenomic reconstructions and comparative analyses of Kickxellomycotina fungi.</title>
        <authorList>
            <person name="Reynolds N.K."/>
            <person name="Stajich J.E."/>
            <person name="Barry K."/>
            <person name="Grigoriev I.V."/>
            <person name="Crous P."/>
            <person name="Smith M.E."/>
        </authorList>
    </citation>
    <scope>NUCLEOTIDE SEQUENCE</scope>
    <source>
        <strain evidence="5">NBRC 100468</strain>
    </source>
</reference>
<dbReference type="PROSITE" id="PS51476">
    <property type="entry name" value="PROTEASOME_BETA_2"/>
    <property type="match status" value="1"/>
</dbReference>
<dbReference type="GO" id="GO:0043161">
    <property type="term" value="P:proteasome-mediated ubiquitin-dependent protein catabolic process"/>
    <property type="evidence" value="ECO:0007669"/>
    <property type="project" value="InterPro"/>
</dbReference>
<comment type="similarity">
    <text evidence="4">Belongs to the peptidase T1B family.</text>
</comment>
<dbReference type="Proteomes" id="UP001150538">
    <property type="component" value="Unassembled WGS sequence"/>
</dbReference>
<dbReference type="InterPro" id="IPR033811">
    <property type="entry name" value="Proteasome_beta_3"/>
</dbReference>
<accession>A0A9W8DXC9</accession>
<comment type="subunit">
    <text evidence="4">Component of the proteasome complex.</text>
</comment>
<dbReference type="InterPro" id="IPR016050">
    <property type="entry name" value="Proteasome_bsu_CS"/>
</dbReference>
<evidence type="ECO:0000313" key="6">
    <source>
        <dbReference type="Proteomes" id="UP001150538"/>
    </source>
</evidence>
<dbReference type="InterPro" id="IPR001353">
    <property type="entry name" value="Proteasome_sua/b"/>
</dbReference>
<name>A0A9W8DXC9_9FUNG</name>
<keyword evidence="1 4" id="KW-0963">Cytoplasm</keyword>
<dbReference type="PANTHER" id="PTHR32194">
    <property type="entry name" value="METALLOPROTEASE TLDD"/>
    <property type="match status" value="1"/>
</dbReference>
<proteinExistence type="inferred from homology"/>
<dbReference type="PANTHER" id="PTHR32194:SF10">
    <property type="entry name" value="PROTEASOME SUBUNIT BETA TYPE-3"/>
    <property type="match status" value="1"/>
</dbReference>